<evidence type="ECO:0000256" key="2">
    <source>
        <dbReference type="ARBA" id="ARBA00022801"/>
    </source>
</evidence>
<organism evidence="5 6">
    <name type="scientific">Coptis chinensis</name>
    <dbReference type="NCBI Taxonomy" id="261450"/>
    <lineage>
        <taxon>Eukaryota</taxon>
        <taxon>Viridiplantae</taxon>
        <taxon>Streptophyta</taxon>
        <taxon>Embryophyta</taxon>
        <taxon>Tracheophyta</taxon>
        <taxon>Spermatophyta</taxon>
        <taxon>Magnoliopsida</taxon>
        <taxon>Ranunculales</taxon>
        <taxon>Ranunculaceae</taxon>
        <taxon>Coptidoideae</taxon>
        <taxon>Coptis</taxon>
    </lineage>
</organism>
<dbReference type="Pfam" id="PF00332">
    <property type="entry name" value="Glyco_hydro_17"/>
    <property type="match status" value="1"/>
</dbReference>
<sequence length="118" mass="13387">MFEALRGSGIQILLGVNDANIEQLAQSYTIANDWVEKNIRSYWPDVHFRYIAVGNEAIPNSYASFVLPAIENLHSALSYGELWQRIKVTAIISPSVLDSCFPPSAEFFPWLSLHHDHR</sequence>
<gene>
    <name evidence="5" type="ORF">IFM89_019477</name>
</gene>
<dbReference type="Proteomes" id="UP000631114">
    <property type="component" value="Unassembled WGS sequence"/>
</dbReference>
<dbReference type="InterPro" id="IPR017853">
    <property type="entry name" value="GH"/>
</dbReference>
<dbReference type="OrthoDB" id="1716442at2759"/>
<keyword evidence="2" id="KW-0378">Hydrolase</keyword>
<comment type="caution">
    <text evidence="5">The sequence shown here is derived from an EMBL/GenBank/DDBJ whole genome shotgun (WGS) entry which is preliminary data.</text>
</comment>
<keyword evidence="3" id="KW-0326">Glycosidase</keyword>
<accession>A0A835GYC4</accession>
<evidence type="ECO:0000256" key="1">
    <source>
        <dbReference type="ARBA" id="ARBA00008773"/>
    </source>
</evidence>
<evidence type="ECO:0000313" key="6">
    <source>
        <dbReference type="Proteomes" id="UP000631114"/>
    </source>
</evidence>
<dbReference type="InterPro" id="IPR044965">
    <property type="entry name" value="Glyco_hydro_17_plant"/>
</dbReference>
<dbReference type="EMBL" id="JADFTS010000009">
    <property type="protein sequence ID" value="KAF9589161.1"/>
    <property type="molecule type" value="Genomic_DNA"/>
</dbReference>
<keyword evidence="6" id="KW-1185">Reference proteome</keyword>
<name>A0A835GYC4_9MAGN</name>
<proteinExistence type="inferred from homology"/>
<dbReference type="Gene3D" id="3.20.20.80">
    <property type="entry name" value="Glycosidases"/>
    <property type="match status" value="1"/>
</dbReference>
<dbReference type="GO" id="GO:0005975">
    <property type="term" value="P:carbohydrate metabolic process"/>
    <property type="evidence" value="ECO:0007669"/>
    <property type="project" value="InterPro"/>
</dbReference>
<comment type="similarity">
    <text evidence="1 4">Belongs to the glycosyl hydrolase 17 family.</text>
</comment>
<dbReference type="AlphaFoldDB" id="A0A835GYC4"/>
<evidence type="ECO:0000256" key="3">
    <source>
        <dbReference type="ARBA" id="ARBA00023295"/>
    </source>
</evidence>
<reference evidence="5 6" key="1">
    <citation type="submission" date="2020-10" db="EMBL/GenBank/DDBJ databases">
        <title>The Coptis chinensis genome and diversification of protoberbering-type alkaloids.</title>
        <authorList>
            <person name="Wang B."/>
            <person name="Shu S."/>
            <person name="Song C."/>
            <person name="Liu Y."/>
        </authorList>
    </citation>
    <scope>NUCLEOTIDE SEQUENCE [LARGE SCALE GENOMIC DNA]</scope>
    <source>
        <strain evidence="5">HL-2020</strain>
        <tissue evidence="5">Leaf</tissue>
    </source>
</reference>
<dbReference type="SUPFAM" id="SSF51445">
    <property type="entry name" value="(Trans)glycosidases"/>
    <property type="match status" value="1"/>
</dbReference>
<dbReference type="PANTHER" id="PTHR32227">
    <property type="entry name" value="GLUCAN ENDO-1,3-BETA-GLUCOSIDASE BG1-RELATED-RELATED"/>
    <property type="match status" value="1"/>
</dbReference>
<dbReference type="GO" id="GO:0004553">
    <property type="term" value="F:hydrolase activity, hydrolyzing O-glycosyl compounds"/>
    <property type="evidence" value="ECO:0007669"/>
    <property type="project" value="InterPro"/>
</dbReference>
<dbReference type="InterPro" id="IPR000490">
    <property type="entry name" value="Glyco_hydro_17"/>
</dbReference>
<evidence type="ECO:0008006" key="7">
    <source>
        <dbReference type="Google" id="ProtNLM"/>
    </source>
</evidence>
<evidence type="ECO:0000313" key="5">
    <source>
        <dbReference type="EMBL" id="KAF9589161.1"/>
    </source>
</evidence>
<protein>
    <recommendedName>
        <fullName evidence="7">Glucan endo-1,3-beta-D-glucosidase</fullName>
    </recommendedName>
</protein>
<evidence type="ECO:0000256" key="4">
    <source>
        <dbReference type="RuleBase" id="RU004335"/>
    </source>
</evidence>